<dbReference type="InterPro" id="IPR005467">
    <property type="entry name" value="His_kinase_dom"/>
</dbReference>
<gene>
    <name evidence="12" type="ORF">ACFSBJ_02855</name>
</gene>
<dbReference type="Pfam" id="PF00512">
    <property type="entry name" value="HisKA"/>
    <property type="match status" value="1"/>
</dbReference>
<evidence type="ECO:0000259" key="9">
    <source>
        <dbReference type="PROSITE" id="PS50110"/>
    </source>
</evidence>
<keyword evidence="12" id="KW-0067">ATP-binding</keyword>
<feature type="domain" description="Histidine kinase" evidence="8">
    <location>
        <begin position="431"/>
        <end position="628"/>
    </location>
</feature>
<keyword evidence="5" id="KW-0418">Kinase</keyword>
<dbReference type="PROSITE" id="PS50113">
    <property type="entry name" value="PAC"/>
    <property type="match status" value="1"/>
</dbReference>
<dbReference type="InterPro" id="IPR036097">
    <property type="entry name" value="HisK_dim/P_sf"/>
</dbReference>
<dbReference type="InterPro" id="IPR003018">
    <property type="entry name" value="GAF"/>
</dbReference>
<dbReference type="AlphaFoldDB" id="A0ABD6CV01"/>
<evidence type="ECO:0000256" key="1">
    <source>
        <dbReference type="ARBA" id="ARBA00000085"/>
    </source>
</evidence>
<dbReference type="PROSITE" id="PS50112">
    <property type="entry name" value="PAS"/>
    <property type="match status" value="1"/>
</dbReference>
<evidence type="ECO:0000256" key="3">
    <source>
        <dbReference type="ARBA" id="ARBA00022553"/>
    </source>
</evidence>
<dbReference type="InterPro" id="IPR011006">
    <property type="entry name" value="CheY-like_superfamily"/>
</dbReference>
<dbReference type="InterPro" id="IPR050736">
    <property type="entry name" value="Sensor_HK_Regulatory"/>
</dbReference>
<dbReference type="InterPro" id="IPR013656">
    <property type="entry name" value="PAS_4"/>
</dbReference>
<evidence type="ECO:0000256" key="6">
    <source>
        <dbReference type="ARBA" id="ARBA00023012"/>
    </source>
</evidence>
<dbReference type="PANTHER" id="PTHR43711:SF1">
    <property type="entry name" value="HISTIDINE KINASE 1"/>
    <property type="match status" value="1"/>
</dbReference>
<feature type="domain" description="PAS" evidence="10">
    <location>
        <begin position="140"/>
        <end position="194"/>
    </location>
</feature>
<dbReference type="RefSeq" id="WP_256406018.1">
    <property type="nucleotide sequence ID" value="NZ_CP187151.1"/>
</dbReference>
<dbReference type="CDD" id="cd00082">
    <property type="entry name" value="HisKA"/>
    <property type="match status" value="1"/>
</dbReference>
<dbReference type="SUPFAM" id="SSF55781">
    <property type="entry name" value="GAF domain-like"/>
    <property type="match status" value="1"/>
</dbReference>
<dbReference type="GO" id="GO:0000160">
    <property type="term" value="P:phosphorelay signal transduction system"/>
    <property type="evidence" value="ECO:0007669"/>
    <property type="project" value="UniProtKB-KW"/>
</dbReference>
<dbReference type="SMART" id="SM00091">
    <property type="entry name" value="PAS"/>
    <property type="match status" value="1"/>
</dbReference>
<reference evidence="12 13" key="1">
    <citation type="journal article" date="2019" name="Int. J. Syst. Evol. Microbiol.">
        <title>The Global Catalogue of Microorganisms (GCM) 10K type strain sequencing project: providing services to taxonomists for standard genome sequencing and annotation.</title>
        <authorList>
            <consortium name="The Broad Institute Genomics Platform"/>
            <consortium name="The Broad Institute Genome Sequencing Center for Infectious Disease"/>
            <person name="Wu L."/>
            <person name="Ma J."/>
        </authorList>
    </citation>
    <scope>NUCLEOTIDE SEQUENCE [LARGE SCALE GENOMIC DNA]</scope>
    <source>
        <strain evidence="12 13">CGMCC 1.10594</strain>
    </source>
</reference>
<evidence type="ECO:0000259" key="8">
    <source>
        <dbReference type="PROSITE" id="PS50109"/>
    </source>
</evidence>
<dbReference type="PROSITE" id="PS50109">
    <property type="entry name" value="HIS_KIN"/>
    <property type="match status" value="1"/>
</dbReference>
<sequence>MTSESPISVLHVDDESADTVATRLERADARVSVRTAASTDDALAALDAAPTPPVDCLVSEYDLAETNGIALLDAVREDYPDLPVILYTDAGDETVASDAIAAGVTDYVPKRHGPDHLADRLRDAVDGTRTDATPALGHDPDAQYRRLFEDAPVMYVVVHEVDGASVLADCNDRFLDRLGYDPDEVLGRPIWELYAAPPLPDAVEGVDRGREGTVGRRERTLIAADGSHVETLFRASPWVGADGDVIGTLGLYVDLTEAKRRERTLDRLHDVTRSLVRAEGRTEVAESIIDAVSDVLGYPRNLVRLLDDDGTELRPVAITDAAEAAFGERPRYAVGEGTAGRSFAAGETRVYDDVQTVDDGYDRSGIRAAMFVPIGEHGVLCLGSATVGAFDDVDVHLAEVFAANADTALTLLDRTHELERQNERLSDFASVVSHDLRTPLSVVDGSLELARERYGDDADLARAVRSLDRAFDLIEELLTLARGTDTLSFEALSLRAMVEACWDPLTTDGATLVVADDATIRADETALRRLLENLLRNCVTHGATDGDVTVTVGLLDGGRGFYVADDGPGVDADVGDAVFNVGYTTADTGTGLGLAIVKRIAEEHGWAVGLGDADGARFEIEGVDVETP</sequence>
<dbReference type="CDD" id="cd00130">
    <property type="entry name" value="PAS"/>
    <property type="match status" value="1"/>
</dbReference>
<keyword evidence="6" id="KW-0902">Two-component regulatory system</keyword>
<evidence type="ECO:0000259" key="10">
    <source>
        <dbReference type="PROSITE" id="PS50112"/>
    </source>
</evidence>
<dbReference type="SMART" id="SM00065">
    <property type="entry name" value="GAF"/>
    <property type="match status" value="1"/>
</dbReference>
<dbReference type="PRINTS" id="PR00344">
    <property type="entry name" value="BCTRLSENSOR"/>
</dbReference>
<dbReference type="InterPro" id="IPR036890">
    <property type="entry name" value="HATPase_C_sf"/>
</dbReference>
<dbReference type="InterPro" id="IPR035965">
    <property type="entry name" value="PAS-like_dom_sf"/>
</dbReference>
<evidence type="ECO:0000256" key="5">
    <source>
        <dbReference type="ARBA" id="ARBA00022777"/>
    </source>
</evidence>
<dbReference type="Gene3D" id="3.30.450.40">
    <property type="match status" value="1"/>
</dbReference>
<dbReference type="InterPro" id="IPR000014">
    <property type="entry name" value="PAS"/>
</dbReference>
<dbReference type="PROSITE" id="PS50110">
    <property type="entry name" value="RESPONSE_REGULATORY"/>
    <property type="match status" value="1"/>
</dbReference>
<dbReference type="Gene3D" id="3.40.50.2300">
    <property type="match status" value="1"/>
</dbReference>
<dbReference type="Gene3D" id="3.30.450.20">
    <property type="entry name" value="PAS domain"/>
    <property type="match status" value="1"/>
</dbReference>
<dbReference type="GO" id="GO:0004673">
    <property type="term" value="F:protein histidine kinase activity"/>
    <property type="evidence" value="ECO:0007669"/>
    <property type="project" value="UniProtKB-EC"/>
</dbReference>
<dbReference type="Gene3D" id="1.10.287.130">
    <property type="match status" value="1"/>
</dbReference>
<keyword evidence="12" id="KW-0547">Nucleotide-binding</keyword>
<comment type="caution">
    <text evidence="12">The sequence shown here is derived from an EMBL/GenBank/DDBJ whole genome shotgun (WGS) entry which is preliminary data.</text>
</comment>
<dbReference type="SMART" id="SM00448">
    <property type="entry name" value="REC"/>
    <property type="match status" value="1"/>
</dbReference>
<comment type="catalytic activity">
    <reaction evidence="1">
        <text>ATP + protein L-histidine = ADP + protein N-phospho-L-histidine.</text>
        <dbReference type="EC" id="2.7.13.3"/>
    </reaction>
</comment>
<dbReference type="Pfam" id="PF08448">
    <property type="entry name" value="PAS_4"/>
    <property type="match status" value="1"/>
</dbReference>
<dbReference type="NCBIfam" id="TIGR00229">
    <property type="entry name" value="sensory_box"/>
    <property type="match status" value="1"/>
</dbReference>
<feature type="domain" description="PAC" evidence="11">
    <location>
        <begin position="215"/>
        <end position="267"/>
    </location>
</feature>
<proteinExistence type="predicted"/>
<dbReference type="PANTHER" id="PTHR43711">
    <property type="entry name" value="TWO-COMPONENT HISTIDINE KINASE"/>
    <property type="match status" value="1"/>
</dbReference>
<dbReference type="Pfam" id="PF00072">
    <property type="entry name" value="Response_reg"/>
    <property type="match status" value="1"/>
</dbReference>
<dbReference type="SUPFAM" id="SSF55785">
    <property type="entry name" value="PYP-like sensor domain (PAS domain)"/>
    <property type="match status" value="1"/>
</dbReference>
<dbReference type="GO" id="GO:0005524">
    <property type="term" value="F:ATP binding"/>
    <property type="evidence" value="ECO:0007669"/>
    <property type="project" value="UniProtKB-KW"/>
</dbReference>
<dbReference type="EMBL" id="JBHUDL010000004">
    <property type="protein sequence ID" value="MFD1632690.1"/>
    <property type="molecule type" value="Genomic_DNA"/>
</dbReference>
<comment type="caution">
    <text evidence="7">Lacks conserved residue(s) required for the propagation of feature annotation.</text>
</comment>
<evidence type="ECO:0000256" key="2">
    <source>
        <dbReference type="ARBA" id="ARBA00012438"/>
    </source>
</evidence>
<keyword evidence="13" id="KW-1185">Reference proteome</keyword>
<evidence type="ECO:0000313" key="12">
    <source>
        <dbReference type="EMBL" id="MFD1632690.1"/>
    </source>
</evidence>
<name>A0ABD6CV01_9EURY</name>
<organism evidence="12 13">
    <name type="scientific">Haloplanus ruber</name>
    <dbReference type="NCBI Taxonomy" id="869892"/>
    <lineage>
        <taxon>Archaea</taxon>
        <taxon>Methanobacteriati</taxon>
        <taxon>Methanobacteriota</taxon>
        <taxon>Stenosarchaea group</taxon>
        <taxon>Halobacteria</taxon>
        <taxon>Halobacteriales</taxon>
        <taxon>Haloferacaceae</taxon>
        <taxon>Haloplanus</taxon>
    </lineage>
</organism>
<evidence type="ECO:0000313" key="13">
    <source>
        <dbReference type="Proteomes" id="UP001597075"/>
    </source>
</evidence>
<keyword evidence="4" id="KW-0808">Transferase</keyword>
<dbReference type="InterPro" id="IPR003594">
    <property type="entry name" value="HATPase_dom"/>
</dbReference>
<evidence type="ECO:0000256" key="7">
    <source>
        <dbReference type="PROSITE-ProRule" id="PRU00169"/>
    </source>
</evidence>
<dbReference type="CDD" id="cd00156">
    <property type="entry name" value="REC"/>
    <property type="match status" value="1"/>
</dbReference>
<dbReference type="SUPFAM" id="SSF52172">
    <property type="entry name" value="CheY-like"/>
    <property type="match status" value="1"/>
</dbReference>
<dbReference type="Proteomes" id="UP001597075">
    <property type="component" value="Unassembled WGS sequence"/>
</dbReference>
<dbReference type="Pfam" id="PF02518">
    <property type="entry name" value="HATPase_c"/>
    <property type="match status" value="1"/>
</dbReference>
<accession>A0ABD6CV01</accession>
<keyword evidence="3" id="KW-0597">Phosphoprotein</keyword>
<dbReference type="InterPro" id="IPR029016">
    <property type="entry name" value="GAF-like_dom_sf"/>
</dbReference>
<dbReference type="InterPro" id="IPR001789">
    <property type="entry name" value="Sig_transdc_resp-reg_receiver"/>
</dbReference>
<dbReference type="InterPro" id="IPR003661">
    <property type="entry name" value="HisK_dim/P_dom"/>
</dbReference>
<evidence type="ECO:0000256" key="4">
    <source>
        <dbReference type="ARBA" id="ARBA00022679"/>
    </source>
</evidence>
<dbReference type="EC" id="2.7.13.3" evidence="2"/>
<dbReference type="SMART" id="SM00387">
    <property type="entry name" value="HATPase_c"/>
    <property type="match status" value="1"/>
</dbReference>
<dbReference type="SMART" id="SM00388">
    <property type="entry name" value="HisKA"/>
    <property type="match status" value="1"/>
</dbReference>
<dbReference type="Gene3D" id="3.30.565.10">
    <property type="entry name" value="Histidine kinase-like ATPase, C-terminal domain"/>
    <property type="match status" value="1"/>
</dbReference>
<dbReference type="InterPro" id="IPR000700">
    <property type="entry name" value="PAS-assoc_C"/>
</dbReference>
<dbReference type="InterPro" id="IPR004358">
    <property type="entry name" value="Sig_transdc_His_kin-like_C"/>
</dbReference>
<evidence type="ECO:0000259" key="11">
    <source>
        <dbReference type="PROSITE" id="PS50113"/>
    </source>
</evidence>
<feature type="domain" description="Response regulatory" evidence="9">
    <location>
        <begin position="8"/>
        <end position="125"/>
    </location>
</feature>
<dbReference type="SUPFAM" id="SSF55874">
    <property type="entry name" value="ATPase domain of HSP90 chaperone/DNA topoisomerase II/histidine kinase"/>
    <property type="match status" value="1"/>
</dbReference>
<dbReference type="Pfam" id="PF13185">
    <property type="entry name" value="GAF_2"/>
    <property type="match status" value="1"/>
</dbReference>
<protein>
    <recommendedName>
        <fullName evidence="2">histidine kinase</fullName>
        <ecNumber evidence="2">2.7.13.3</ecNumber>
    </recommendedName>
</protein>
<dbReference type="SUPFAM" id="SSF47384">
    <property type="entry name" value="Homodimeric domain of signal transducing histidine kinase"/>
    <property type="match status" value="1"/>
</dbReference>